<name>A0AAN9GD17_9CAEN</name>
<dbReference type="SUPFAM" id="SSF48264">
    <property type="entry name" value="Cytochrome P450"/>
    <property type="match status" value="1"/>
</dbReference>
<dbReference type="AlphaFoldDB" id="A0AAN9GD17"/>
<gene>
    <name evidence="17" type="ORF">V1264_020619</name>
</gene>
<accession>A0AAN9GD17</accession>
<evidence type="ECO:0000313" key="17">
    <source>
        <dbReference type="EMBL" id="KAK7102395.1"/>
    </source>
</evidence>
<dbReference type="PRINTS" id="PR00465">
    <property type="entry name" value="EP450IV"/>
</dbReference>
<dbReference type="GO" id="GO:0005789">
    <property type="term" value="C:endoplasmic reticulum membrane"/>
    <property type="evidence" value="ECO:0007669"/>
    <property type="project" value="UniProtKB-SubCell"/>
</dbReference>
<evidence type="ECO:0000256" key="1">
    <source>
        <dbReference type="ARBA" id="ARBA00001971"/>
    </source>
</evidence>
<dbReference type="PANTHER" id="PTHR24304:SF4">
    <property type="entry name" value="CYTOCHROME P450"/>
    <property type="match status" value="1"/>
</dbReference>
<evidence type="ECO:0000256" key="13">
    <source>
        <dbReference type="PIRNR" id="PIRNR000047"/>
    </source>
</evidence>
<feature type="transmembrane region" description="Helical" evidence="16">
    <location>
        <begin position="6"/>
        <end position="24"/>
    </location>
</feature>
<dbReference type="GO" id="GO:0008395">
    <property type="term" value="F:steroid hydroxylase activity"/>
    <property type="evidence" value="ECO:0007669"/>
    <property type="project" value="TreeGrafter"/>
</dbReference>
<keyword evidence="16" id="KW-0812">Transmembrane</keyword>
<keyword evidence="8" id="KW-0560">Oxidoreductase</keyword>
<evidence type="ECO:0000256" key="14">
    <source>
        <dbReference type="PIRSR" id="PIRSR000047-1"/>
    </source>
</evidence>
<evidence type="ECO:0000256" key="10">
    <source>
        <dbReference type="ARBA" id="ARBA00023098"/>
    </source>
</evidence>
<feature type="binding site" description="axial binding residue" evidence="14">
    <location>
        <position position="438"/>
    </location>
    <ligand>
        <name>heme</name>
        <dbReference type="ChEBI" id="CHEBI:30413"/>
    </ligand>
    <ligandPart>
        <name>Fe</name>
        <dbReference type="ChEBI" id="CHEBI:18248"/>
    </ligandPart>
</feature>
<evidence type="ECO:0000256" key="7">
    <source>
        <dbReference type="ARBA" id="ARBA00022824"/>
    </source>
</evidence>
<evidence type="ECO:0000313" key="18">
    <source>
        <dbReference type="Proteomes" id="UP001374579"/>
    </source>
</evidence>
<keyword evidence="5 13" id="KW-0349">Heme</keyword>
<evidence type="ECO:0000256" key="3">
    <source>
        <dbReference type="ARBA" id="ARBA00004860"/>
    </source>
</evidence>
<keyword evidence="7 13" id="KW-0256">Endoplasmic reticulum</keyword>
<evidence type="ECO:0000256" key="8">
    <source>
        <dbReference type="ARBA" id="ARBA00023002"/>
    </source>
</evidence>
<feature type="binding site" evidence="15">
    <location>
        <position position="389"/>
    </location>
    <ligand>
        <name>substrate</name>
    </ligand>
</feature>
<dbReference type="Proteomes" id="UP001374579">
    <property type="component" value="Unassembled WGS sequence"/>
</dbReference>
<sequence>MVAVSVYLAAAVVFLTIAYIKFIFRVRREGEPPLVPGHLLWGNGAEFAQHAVRFLHKSQKALGDIFTIRLLNQHLTMVMDPHCFEQFSKEKNFDFDPIQKQVNNNVFSFELKEARKMISEAGKKVNGKYLSIGLESFAENLKKAFKKLHEDDAKDGDMNGNHAEKGGEQWSKDGLRTFSAKTIFNALFYTIFGRAPGGVEEKAVQTFTPETFHENFDVFHKFFNFLWLGLPANLFPKACDALKVLCMQPKAHDMMSREGVSDYIKFSTNYMLMNEQSMEDIVGHNLVFLHVNYNTFRVNYWCLYHLLEHKHVRTALVQELQEAMEQNQIEGENKVGFTIEDFDKLPNLDSFLKETLRMASGVFMVRKVIDDTDFTMPNGQTYTVRKGDRVAMYPPAHHMDAEIFEDPETFKYDRFVDTKFYKYGQELKTPLIGFGSLCPGKRMSMLQIKWFLVNVLNSFSMELEAGEKTEFNTQYYGHEILPPVNDVQIHYALRPDAPELEFVPRRYSS</sequence>
<dbReference type="Gene3D" id="1.10.630.10">
    <property type="entry name" value="Cytochrome P450"/>
    <property type="match status" value="1"/>
</dbReference>
<dbReference type="GO" id="GO:0006699">
    <property type="term" value="P:bile acid biosynthetic process"/>
    <property type="evidence" value="ECO:0007669"/>
    <property type="project" value="TreeGrafter"/>
</dbReference>
<evidence type="ECO:0000256" key="2">
    <source>
        <dbReference type="ARBA" id="ARBA00004586"/>
    </source>
</evidence>
<dbReference type="InterPro" id="IPR036396">
    <property type="entry name" value="Cyt_P450_sf"/>
</dbReference>
<evidence type="ECO:0000256" key="4">
    <source>
        <dbReference type="ARBA" id="ARBA00010617"/>
    </source>
</evidence>
<proteinExistence type="inferred from homology"/>
<comment type="cofactor">
    <cofactor evidence="1 13 14">
        <name>heme</name>
        <dbReference type="ChEBI" id="CHEBI:30413"/>
    </cofactor>
</comment>
<comment type="subcellular location">
    <subcellularLocation>
        <location evidence="2 13">Endoplasmic reticulum membrane</location>
    </subcellularLocation>
</comment>
<dbReference type="InterPro" id="IPR050529">
    <property type="entry name" value="CYP450_sterol_14alpha_dmase"/>
</dbReference>
<protein>
    <recommendedName>
        <fullName evidence="19">Cytochrome P450</fullName>
    </recommendedName>
</protein>
<comment type="pathway">
    <text evidence="3">Lipid metabolism; bile acid biosynthesis.</text>
</comment>
<keyword evidence="12" id="KW-0753">Steroid metabolism</keyword>
<comment type="caution">
    <text evidence="17">The sequence shown here is derived from an EMBL/GenBank/DDBJ whole genome shotgun (WGS) entry which is preliminary data.</text>
</comment>
<feature type="binding site" evidence="15">
    <location>
        <position position="294"/>
    </location>
    <ligand>
        <name>substrate</name>
    </ligand>
</feature>
<evidence type="ECO:0000256" key="5">
    <source>
        <dbReference type="ARBA" id="ARBA00022617"/>
    </source>
</evidence>
<dbReference type="InterPro" id="IPR024204">
    <property type="entry name" value="Cyt_P450_CYP7A1-type"/>
</dbReference>
<dbReference type="Pfam" id="PF00067">
    <property type="entry name" value="p450"/>
    <property type="match status" value="1"/>
</dbReference>
<feature type="binding site" evidence="15">
    <location>
        <position position="111"/>
    </location>
    <ligand>
        <name>substrate</name>
    </ligand>
</feature>
<keyword evidence="16" id="KW-1133">Transmembrane helix</keyword>
<keyword evidence="10" id="KW-0443">Lipid metabolism</keyword>
<evidence type="ECO:0008006" key="19">
    <source>
        <dbReference type="Google" id="ProtNLM"/>
    </source>
</evidence>
<dbReference type="GO" id="GO:0020037">
    <property type="term" value="F:heme binding"/>
    <property type="evidence" value="ECO:0007669"/>
    <property type="project" value="InterPro"/>
</dbReference>
<dbReference type="InterPro" id="IPR001128">
    <property type="entry name" value="Cyt_P450"/>
</dbReference>
<reference evidence="17 18" key="1">
    <citation type="submission" date="2024-02" db="EMBL/GenBank/DDBJ databases">
        <title>Chromosome-scale genome assembly of the rough periwinkle Littorina saxatilis.</title>
        <authorList>
            <person name="De Jode A."/>
            <person name="Faria R."/>
            <person name="Formenti G."/>
            <person name="Sims Y."/>
            <person name="Smith T.P."/>
            <person name="Tracey A."/>
            <person name="Wood J.M.D."/>
            <person name="Zagrodzka Z.B."/>
            <person name="Johannesson K."/>
            <person name="Butlin R.K."/>
            <person name="Leder E.H."/>
        </authorList>
    </citation>
    <scope>NUCLEOTIDE SEQUENCE [LARGE SCALE GENOMIC DNA]</scope>
    <source>
        <strain evidence="17">Snail1</strain>
        <tissue evidence="17">Muscle</tissue>
    </source>
</reference>
<evidence type="ECO:0000256" key="16">
    <source>
        <dbReference type="SAM" id="Phobius"/>
    </source>
</evidence>
<dbReference type="PIRSF" id="PIRSF000047">
    <property type="entry name" value="Cytochrome_CYPVIIA1"/>
    <property type="match status" value="1"/>
</dbReference>
<dbReference type="GO" id="GO:0042632">
    <property type="term" value="P:cholesterol homeostasis"/>
    <property type="evidence" value="ECO:0007669"/>
    <property type="project" value="TreeGrafter"/>
</dbReference>
<evidence type="ECO:0000256" key="12">
    <source>
        <dbReference type="ARBA" id="ARBA00023221"/>
    </source>
</evidence>
<keyword evidence="11 13" id="KW-0472">Membrane</keyword>
<evidence type="ECO:0000256" key="9">
    <source>
        <dbReference type="ARBA" id="ARBA00023004"/>
    </source>
</evidence>
<keyword evidence="6 13" id="KW-0479">Metal-binding</keyword>
<evidence type="ECO:0000256" key="11">
    <source>
        <dbReference type="ARBA" id="ARBA00023136"/>
    </source>
</evidence>
<dbReference type="EMBL" id="JBAMIC010000010">
    <property type="protein sequence ID" value="KAK7102395.1"/>
    <property type="molecule type" value="Genomic_DNA"/>
</dbReference>
<dbReference type="GO" id="GO:0016705">
    <property type="term" value="F:oxidoreductase activity, acting on paired donors, with incorporation or reduction of molecular oxygen"/>
    <property type="evidence" value="ECO:0007669"/>
    <property type="project" value="InterPro"/>
</dbReference>
<comment type="similarity">
    <text evidence="4 13">Belongs to the cytochrome P450 family.</text>
</comment>
<keyword evidence="9 13" id="KW-0408">Iron</keyword>
<organism evidence="17 18">
    <name type="scientific">Littorina saxatilis</name>
    <dbReference type="NCBI Taxonomy" id="31220"/>
    <lineage>
        <taxon>Eukaryota</taxon>
        <taxon>Metazoa</taxon>
        <taxon>Spiralia</taxon>
        <taxon>Lophotrochozoa</taxon>
        <taxon>Mollusca</taxon>
        <taxon>Gastropoda</taxon>
        <taxon>Caenogastropoda</taxon>
        <taxon>Littorinimorpha</taxon>
        <taxon>Littorinoidea</taxon>
        <taxon>Littorinidae</taxon>
        <taxon>Littorina</taxon>
    </lineage>
</organism>
<evidence type="ECO:0000256" key="15">
    <source>
        <dbReference type="PIRSR" id="PIRSR000047-2"/>
    </source>
</evidence>
<keyword evidence="18" id="KW-1185">Reference proteome</keyword>
<dbReference type="InterPro" id="IPR002403">
    <property type="entry name" value="Cyt_P450_E_grp-IV"/>
</dbReference>
<dbReference type="GO" id="GO:0005506">
    <property type="term" value="F:iron ion binding"/>
    <property type="evidence" value="ECO:0007669"/>
    <property type="project" value="InterPro"/>
</dbReference>
<evidence type="ECO:0000256" key="6">
    <source>
        <dbReference type="ARBA" id="ARBA00022723"/>
    </source>
</evidence>
<dbReference type="PANTHER" id="PTHR24304">
    <property type="entry name" value="CYTOCHROME P450 FAMILY 7"/>
    <property type="match status" value="1"/>
</dbReference>